<dbReference type="PRINTS" id="PR00038">
    <property type="entry name" value="HTHLUXR"/>
</dbReference>
<comment type="caution">
    <text evidence="2">The sequence shown here is derived from an EMBL/GenBank/DDBJ whole genome shotgun (WGS) entry which is preliminary data.</text>
</comment>
<dbReference type="InterPro" id="IPR000792">
    <property type="entry name" value="Tscrpt_reg_LuxR_C"/>
</dbReference>
<dbReference type="Gene3D" id="3.40.50.300">
    <property type="entry name" value="P-loop containing nucleotide triphosphate hydrolases"/>
    <property type="match status" value="1"/>
</dbReference>
<dbReference type="SUPFAM" id="SSF46894">
    <property type="entry name" value="C-terminal effector domain of the bipartite response regulators"/>
    <property type="match status" value="1"/>
</dbReference>
<dbReference type="Pfam" id="PF25872">
    <property type="entry name" value="HTH_77"/>
    <property type="match status" value="1"/>
</dbReference>
<evidence type="ECO:0000313" key="2">
    <source>
        <dbReference type="EMBL" id="GGT66251.1"/>
    </source>
</evidence>
<protein>
    <recommendedName>
        <fullName evidence="1">HTH luxR-type domain-containing protein</fullName>
    </recommendedName>
</protein>
<dbReference type="SUPFAM" id="SSF52540">
    <property type="entry name" value="P-loop containing nucleoside triphosphate hydrolases"/>
    <property type="match status" value="1"/>
</dbReference>
<dbReference type="GO" id="GO:0006355">
    <property type="term" value="P:regulation of DNA-templated transcription"/>
    <property type="evidence" value="ECO:0007669"/>
    <property type="project" value="InterPro"/>
</dbReference>
<evidence type="ECO:0000259" key="1">
    <source>
        <dbReference type="PROSITE" id="PS50043"/>
    </source>
</evidence>
<dbReference type="InterPro" id="IPR027417">
    <property type="entry name" value="P-loop_NTPase"/>
</dbReference>
<dbReference type="SMART" id="SM00421">
    <property type="entry name" value="HTH_LUXR"/>
    <property type="match status" value="1"/>
</dbReference>
<dbReference type="PANTHER" id="PTHR47691">
    <property type="entry name" value="REGULATOR-RELATED"/>
    <property type="match status" value="1"/>
</dbReference>
<dbReference type="InterPro" id="IPR036388">
    <property type="entry name" value="WH-like_DNA-bd_sf"/>
</dbReference>
<accession>A0A918HJ27</accession>
<reference evidence="2" key="1">
    <citation type="journal article" date="2014" name="Int. J. Syst. Evol. Microbiol.">
        <title>Complete genome sequence of Corynebacterium casei LMG S-19264T (=DSM 44701T), isolated from a smear-ripened cheese.</title>
        <authorList>
            <consortium name="US DOE Joint Genome Institute (JGI-PGF)"/>
            <person name="Walter F."/>
            <person name="Albersmeier A."/>
            <person name="Kalinowski J."/>
            <person name="Ruckert C."/>
        </authorList>
    </citation>
    <scope>NUCLEOTIDE SEQUENCE</scope>
    <source>
        <strain evidence="2">JCM 4125</strain>
    </source>
</reference>
<reference evidence="2" key="2">
    <citation type="submission" date="2020-09" db="EMBL/GenBank/DDBJ databases">
        <authorList>
            <person name="Sun Q."/>
            <person name="Ohkuma M."/>
        </authorList>
    </citation>
    <scope>NUCLEOTIDE SEQUENCE</scope>
    <source>
        <strain evidence="2">JCM 4125</strain>
    </source>
</reference>
<dbReference type="Gene3D" id="1.10.10.10">
    <property type="entry name" value="Winged helix-like DNA-binding domain superfamily/Winged helix DNA-binding domain"/>
    <property type="match status" value="1"/>
</dbReference>
<dbReference type="InterPro" id="IPR016032">
    <property type="entry name" value="Sig_transdc_resp-reg_C-effctor"/>
</dbReference>
<dbReference type="Proteomes" id="UP000646776">
    <property type="component" value="Unassembled WGS sequence"/>
</dbReference>
<dbReference type="InterPro" id="IPR058852">
    <property type="entry name" value="HTH_77"/>
</dbReference>
<keyword evidence="3" id="KW-1185">Reference proteome</keyword>
<feature type="domain" description="HTH luxR-type" evidence="1">
    <location>
        <begin position="694"/>
        <end position="759"/>
    </location>
</feature>
<dbReference type="Pfam" id="PF00196">
    <property type="entry name" value="GerE"/>
    <property type="match status" value="1"/>
</dbReference>
<dbReference type="GO" id="GO:0003677">
    <property type="term" value="F:DNA binding"/>
    <property type="evidence" value="ECO:0007669"/>
    <property type="project" value="InterPro"/>
</dbReference>
<name>A0A918HJ27_9ACTN</name>
<dbReference type="CDD" id="cd06170">
    <property type="entry name" value="LuxR_C_like"/>
    <property type="match status" value="1"/>
</dbReference>
<evidence type="ECO:0000313" key="3">
    <source>
        <dbReference type="Proteomes" id="UP000646776"/>
    </source>
</evidence>
<gene>
    <name evidence="2" type="ORF">GCM10010226_50050</name>
</gene>
<dbReference type="PROSITE" id="PS50043">
    <property type="entry name" value="HTH_LUXR_2"/>
    <property type="match status" value="1"/>
</dbReference>
<dbReference type="EMBL" id="BMSA01000015">
    <property type="protein sequence ID" value="GGT66251.1"/>
    <property type="molecule type" value="Genomic_DNA"/>
</dbReference>
<dbReference type="AlphaFoldDB" id="A0A918HJ27"/>
<sequence>MTAGAIGSGKLCPQLIIDSPSRAPGHRTTLVGRDLEVLTLSAQLGREEHRLITLTGPGGVGKSRLACAAVADVPIARVAYLDLHETVGGSGLAETLAARLPDEPSLLVLDGFEQAADATADAADTLLSRFPRLRILTTSRRPLRLYGERLFPVLPLPAPPPPYRQDALELQDYAAVELFVDRARAIDPSFALTAQNAQAVAEICTRMDGLPLAIELVTEKLRLFRVDSLLTRLREGRPVLGGDHAARSPLHRSVRSITEHSFRMLDEEQRALLTRLSVFTGSMNLTTVEVFWDLPTHRTEQVVESLVGLHLLRVTPGGGEPRFTMFNTVREFCLERLTATGELPDARRRHAEHFLSLALQAEDRLTGPQQAQWLQRLAPLHEDLMAALTHLEASGRRTDAARAALALHRFWLVRGHLTLGEEWLAKASTAFLAAPGHGELTARAEAARGQLALARGDARLAADCFRHAARAFHEDGDTVHEHAALARLVVTHQPAGPSAVRKAAVQLLHSAAGEGASVEVANAALALATGSRLIDAKLAADLLETANALFMRARDVRGEGLVLALRGALADSRGDQALAERLLWESLHRLRSVGEHTMLPTVLEGHALHLWHRLPHQGHRVARLLAAASALREATGAHPLLIAGEVTAALREARRLLSGPEYEAARREGRVLSADAAAGEALAVAPPAAEPASAVSRPVQLTARQYEVAMLVSQGLTNRQISQQLRLSEWTVVNHVRQVMRRLDVPSRIHVAQWVLNRQRRNGLGSVAE</sequence>
<proteinExistence type="predicted"/>
<organism evidence="2 3">
    <name type="scientific">Streptomyces phaeofaciens</name>
    <dbReference type="NCBI Taxonomy" id="68254"/>
    <lineage>
        <taxon>Bacteria</taxon>
        <taxon>Bacillati</taxon>
        <taxon>Actinomycetota</taxon>
        <taxon>Actinomycetes</taxon>
        <taxon>Kitasatosporales</taxon>
        <taxon>Streptomycetaceae</taxon>
        <taxon>Streptomyces</taxon>
    </lineage>
</organism>
<dbReference type="PANTHER" id="PTHR47691:SF3">
    <property type="entry name" value="HTH-TYPE TRANSCRIPTIONAL REGULATOR RV0890C-RELATED"/>
    <property type="match status" value="1"/>
</dbReference>